<dbReference type="CDD" id="cd00303">
    <property type="entry name" value="retropepsin_like"/>
    <property type="match status" value="1"/>
</dbReference>
<dbReference type="PROSITE" id="PS00141">
    <property type="entry name" value="ASP_PROTEASE"/>
    <property type="match status" value="1"/>
</dbReference>
<evidence type="ECO:0000256" key="2">
    <source>
        <dbReference type="ARBA" id="ARBA00022679"/>
    </source>
</evidence>
<evidence type="ECO:0000256" key="6">
    <source>
        <dbReference type="ARBA" id="ARBA00022801"/>
    </source>
</evidence>
<dbReference type="Pfam" id="PF17917">
    <property type="entry name" value="RT_RNaseH"/>
    <property type="match status" value="1"/>
</dbReference>
<dbReference type="OrthoDB" id="5990438at2759"/>
<keyword evidence="3" id="KW-0548">Nucleotidyltransferase</keyword>
<keyword evidence="7" id="KW-0695">RNA-directed DNA polymerase</keyword>
<dbReference type="CDD" id="cd01647">
    <property type="entry name" value="RT_LTR"/>
    <property type="match status" value="1"/>
</dbReference>
<dbReference type="InterPro" id="IPR050951">
    <property type="entry name" value="Retrovirus_Pol_polyprotein"/>
</dbReference>
<dbReference type="GO" id="GO:0003676">
    <property type="term" value="F:nucleic acid binding"/>
    <property type="evidence" value="ECO:0007669"/>
    <property type="project" value="InterPro"/>
</dbReference>
<dbReference type="Gene3D" id="2.40.70.10">
    <property type="entry name" value="Acid Proteases"/>
    <property type="match status" value="1"/>
</dbReference>
<feature type="coiled-coil region" evidence="9">
    <location>
        <begin position="156"/>
        <end position="205"/>
    </location>
</feature>
<keyword evidence="5" id="KW-0255">Endonuclease</keyword>
<dbReference type="InterPro" id="IPR041373">
    <property type="entry name" value="RT_RNaseH"/>
</dbReference>
<dbReference type="Pfam" id="PF00078">
    <property type="entry name" value="RVT_1"/>
    <property type="match status" value="1"/>
</dbReference>
<dbReference type="Gene3D" id="3.10.10.10">
    <property type="entry name" value="HIV Type 1 Reverse Transcriptase, subunit A, domain 1"/>
    <property type="match status" value="1"/>
</dbReference>
<evidence type="ECO:0000259" key="11">
    <source>
        <dbReference type="PROSITE" id="PS50878"/>
    </source>
</evidence>
<sequence length="920" mass="104548">MEKPLCNVVDMNRLENPEVEFENLDLVAAINGWSDEQKFDIILLNLAPKLRRKIKAELDRNLGVDKGSFQDRIQWVRKELIKRKKLGGGPEGSASQFASCRIKPGEMVVDFADRIEELAREISSEIPDAAIDRMICGKILESLPTDIASILKSMEITEKETMIRRAQTLMDGHEQESILGATRSVNELEAEIKRLRSEVKTLRLGQEKMNVNIGGACRRCGCRSHRTHECNGRVVCKRCGRKGHIAKICRWNRGSSKENSRIGSIGEESSPAITASIEDENGNQYKALVDSGSPKSIINYNRNIDYSDKSYFCGLYSVCGKRLVAKGEKWIYVRLGNKRYKWRFLVVEGLDIDAIIGRDFLRSHALTLDFASMSIHENVVSSLKPSGVVHRTPISELLSQFNDLFSKDEFDVGFTTLVKHSIETGDHPPVSNKCRRLPKALKNEAETTVKRMLEAGIIRPSRSSWRSPVTMPLKKNGKRRFAIDYRTLNESTKPSQYPLPDVEELLERLQGSKIFSTLDLRAAYWQIPLKEEDTCKTAFSLGPGYGIYEFVRMPFGLNGAPSTCQLLMDNVLKNSKNAICYLDDIIIFSQDINSHLGHLRQTLSDLKEAGLKLNRDKCTFLKNQIEFLGHKIDADGIRMNPESKICIDKIQRPNNATELKRFLGFCGYFQKFIKNFASIAHCLYSLTSKNTKFVRSPDCQEAFNKLKTSLSQLPLLHFPKPGIPLHLHTDASGKAIGASLSQIIDGSHQPIIFASRKLNSAESNYSTIDREILAIIWAVKKLRYYLLGSEFIIHTDHHPLKYLSSFRDSHGRRARWLSILQEYRFQINYIPGSLNTVADGLSRFCGEIEFHGNREVADCQTKDDTFQKFRRSLYEGTLDPGLWDDEFYAKLWSMRRKLTIDESGVVILKKKYKEDSDLST</sequence>
<dbReference type="FunFam" id="3.30.70.270:FF:000020">
    <property type="entry name" value="Transposon Tf2-6 polyprotein-like Protein"/>
    <property type="match status" value="1"/>
</dbReference>
<keyword evidence="4" id="KW-0540">Nuclease</keyword>
<dbReference type="OMA" id="KNAICYL"/>
<dbReference type="GO" id="GO:0004190">
    <property type="term" value="F:aspartic-type endopeptidase activity"/>
    <property type="evidence" value="ECO:0007669"/>
    <property type="project" value="InterPro"/>
</dbReference>
<dbReference type="PROSITE" id="PS50158">
    <property type="entry name" value="ZF_CCHC"/>
    <property type="match status" value="1"/>
</dbReference>
<dbReference type="CDD" id="cd09274">
    <property type="entry name" value="RNase_HI_RT_Ty3"/>
    <property type="match status" value="1"/>
</dbReference>
<name>A0A0C2N2C4_THEKT</name>
<dbReference type="PANTHER" id="PTHR37984:SF5">
    <property type="entry name" value="PROTEIN NYNRIN-LIKE"/>
    <property type="match status" value="1"/>
</dbReference>
<keyword evidence="2" id="KW-0808">Transferase</keyword>
<evidence type="ECO:0000256" key="8">
    <source>
        <dbReference type="PROSITE-ProRule" id="PRU00047"/>
    </source>
</evidence>
<dbReference type="EC" id="2.7.7.49" evidence="1"/>
<keyword evidence="8" id="KW-0863">Zinc-finger</keyword>
<gene>
    <name evidence="12" type="ORF">RF11_14843</name>
</gene>
<evidence type="ECO:0000256" key="9">
    <source>
        <dbReference type="SAM" id="Coils"/>
    </source>
</evidence>
<dbReference type="AlphaFoldDB" id="A0A0C2N2C4"/>
<dbReference type="EMBL" id="JWZT01002036">
    <property type="protein sequence ID" value="KII70525.1"/>
    <property type="molecule type" value="Genomic_DNA"/>
</dbReference>
<dbReference type="PROSITE" id="PS50878">
    <property type="entry name" value="RT_POL"/>
    <property type="match status" value="1"/>
</dbReference>
<dbReference type="InterPro" id="IPR021109">
    <property type="entry name" value="Peptidase_aspartic_dom_sf"/>
</dbReference>
<dbReference type="GO" id="GO:0008270">
    <property type="term" value="F:zinc ion binding"/>
    <property type="evidence" value="ECO:0007669"/>
    <property type="project" value="UniProtKB-KW"/>
</dbReference>
<comment type="caution">
    <text evidence="12">The sequence shown here is derived from an EMBL/GenBank/DDBJ whole genome shotgun (WGS) entry which is preliminary data.</text>
</comment>
<dbReference type="InterPro" id="IPR000477">
    <property type="entry name" value="RT_dom"/>
</dbReference>
<evidence type="ECO:0000256" key="3">
    <source>
        <dbReference type="ARBA" id="ARBA00022695"/>
    </source>
</evidence>
<dbReference type="InterPro" id="IPR043502">
    <property type="entry name" value="DNA/RNA_pol_sf"/>
</dbReference>
<dbReference type="SUPFAM" id="SSF50630">
    <property type="entry name" value="Acid proteases"/>
    <property type="match status" value="1"/>
</dbReference>
<keyword evidence="8" id="KW-0862">Zinc</keyword>
<keyword evidence="9" id="KW-0175">Coiled coil</keyword>
<keyword evidence="8" id="KW-0479">Metal-binding</keyword>
<dbReference type="Gene3D" id="3.30.70.270">
    <property type="match status" value="2"/>
</dbReference>
<dbReference type="SUPFAM" id="SSF56672">
    <property type="entry name" value="DNA/RNA polymerases"/>
    <property type="match status" value="1"/>
</dbReference>
<evidence type="ECO:0000256" key="7">
    <source>
        <dbReference type="ARBA" id="ARBA00022918"/>
    </source>
</evidence>
<dbReference type="GO" id="GO:0003964">
    <property type="term" value="F:RNA-directed DNA polymerase activity"/>
    <property type="evidence" value="ECO:0007669"/>
    <property type="project" value="UniProtKB-KW"/>
</dbReference>
<feature type="domain" description="CCHC-type" evidence="10">
    <location>
        <begin position="236"/>
        <end position="250"/>
    </location>
</feature>
<proteinExistence type="predicted"/>
<evidence type="ECO:0000313" key="13">
    <source>
        <dbReference type="Proteomes" id="UP000031668"/>
    </source>
</evidence>
<evidence type="ECO:0000313" key="12">
    <source>
        <dbReference type="EMBL" id="KII70525.1"/>
    </source>
</evidence>
<dbReference type="Proteomes" id="UP000031668">
    <property type="component" value="Unassembled WGS sequence"/>
</dbReference>
<evidence type="ECO:0000256" key="1">
    <source>
        <dbReference type="ARBA" id="ARBA00012493"/>
    </source>
</evidence>
<dbReference type="InterPro" id="IPR001969">
    <property type="entry name" value="Aspartic_peptidase_AS"/>
</dbReference>
<dbReference type="InterPro" id="IPR043128">
    <property type="entry name" value="Rev_trsase/Diguanyl_cyclase"/>
</dbReference>
<protein>
    <recommendedName>
        <fullName evidence="1">RNA-directed DNA polymerase</fullName>
        <ecNumber evidence="1">2.7.7.49</ecNumber>
    </recommendedName>
</protein>
<evidence type="ECO:0000259" key="10">
    <source>
        <dbReference type="PROSITE" id="PS50158"/>
    </source>
</evidence>
<dbReference type="PANTHER" id="PTHR37984">
    <property type="entry name" value="PROTEIN CBG26694"/>
    <property type="match status" value="1"/>
</dbReference>
<organism evidence="12 13">
    <name type="scientific">Thelohanellus kitauei</name>
    <name type="common">Myxosporean</name>
    <dbReference type="NCBI Taxonomy" id="669202"/>
    <lineage>
        <taxon>Eukaryota</taxon>
        <taxon>Metazoa</taxon>
        <taxon>Cnidaria</taxon>
        <taxon>Myxozoa</taxon>
        <taxon>Myxosporea</taxon>
        <taxon>Bivalvulida</taxon>
        <taxon>Platysporina</taxon>
        <taxon>Myxobolidae</taxon>
        <taxon>Thelohanellus</taxon>
    </lineage>
</organism>
<evidence type="ECO:0000256" key="5">
    <source>
        <dbReference type="ARBA" id="ARBA00022759"/>
    </source>
</evidence>
<dbReference type="GO" id="GO:0006508">
    <property type="term" value="P:proteolysis"/>
    <property type="evidence" value="ECO:0007669"/>
    <property type="project" value="InterPro"/>
</dbReference>
<evidence type="ECO:0000256" key="4">
    <source>
        <dbReference type="ARBA" id="ARBA00022722"/>
    </source>
</evidence>
<keyword evidence="13" id="KW-1185">Reference proteome</keyword>
<dbReference type="FunFam" id="3.10.20.370:FF:000001">
    <property type="entry name" value="Retrovirus-related Pol polyprotein from transposon 17.6-like protein"/>
    <property type="match status" value="1"/>
</dbReference>
<reference evidence="12 13" key="1">
    <citation type="journal article" date="2014" name="Genome Biol. Evol.">
        <title>The genome of the myxosporean Thelohanellus kitauei shows adaptations to nutrient acquisition within its fish host.</title>
        <authorList>
            <person name="Yang Y."/>
            <person name="Xiong J."/>
            <person name="Zhou Z."/>
            <person name="Huo F."/>
            <person name="Miao W."/>
            <person name="Ran C."/>
            <person name="Liu Y."/>
            <person name="Zhang J."/>
            <person name="Feng J."/>
            <person name="Wang M."/>
            <person name="Wang M."/>
            <person name="Wang L."/>
            <person name="Yao B."/>
        </authorList>
    </citation>
    <scope>NUCLEOTIDE SEQUENCE [LARGE SCALE GENOMIC DNA]</scope>
    <source>
        <strain evidence="12">Wuqing</strain>
    </source>
</reference>
<feature type="domain" description="Reverse transcriptase" evidence="11">
    <location>
        <begin position="454"/>
        <end position="632"/>
    </location>
</feature>
<dbReference type="InterPro" id="IPR001878">
    <property type="entry name" value="Znf_CCHC"/>
</dbReference>
<keyword evidence="6" id="KW-0378">Hydrolase</keyword>
<dbReference type="GO" id="GO:0004519">
    <property type="term" value="F:endonuclease activity"/>
    <property type="evidence" value="ECO:0007669"/>
    <property type="project" value="UniProtKB-KW"/>
</dbReference>
<accession>A0A0C2N2C4</accession>